<dbReference type="InterPro" id="IPR059166">
    <property type="entry name" value="PLD-like_cat"/>
</dbReference>
<proteinExistence type="predicted"/>
<evidence type="ECO:0000313" key="1">
    <source>
        <dbReference type="EMBL" id="ADU49576.1"/>
    </source>
</evidence>
<gene>
    <name evidence="1" type="ordered locus">Intca_3090</name>
</gene>
<dbReference type="CDD" id="cd09176">
    <property type="entry name" value="PLDc_unchar6"/>
    <property type="match status" value="1"/>
</dbReference>
<organism evidence="1 2">
    <name type="scientific">Intrasporangium calvum (strain ATCC 23552 / DSM 43043 / JCM 3097 / NBRC 12989 / NCIMB 10167 / NRRL B-3866 / 7 KIP)</name>
    <dbReference type="NCBI Taxonomy" id="710696"/>
    <lineage>
        <taxon>Bacteria</taxon>
        <taxon>Bacillati</taxon>
        <taxon>Actinomycetota</taxon>
        <taxon>Actinomycetes</taxon>
        <taxon>Micrococcales</taxon>
        <taxon>Intrasporangiaceae</taxon>
        <taxon>Intrasporangium</taxon>
    </lineage>
</organism>
<reference evidence="1 2" key="1">
    <citation type="journal article" date="2010" name="Stand. Genomic Sci.">
        <title>Complete genome sequence of Intrasporangium calvum type strain (7 KIP).</title>
        <authorList>
            <person name="Del Rio T.G."/>
            <person name="Chertkov O."/>
            <person name="Yasawong M."/>
            <person name="Lucas S."/>
            <person name="Deshpande S."/>
            <person name="Cheng J.F."/>
            <person name="Detter C."/>
            <person name="Tapia R."/>
            <person name="Han C."/>
            <person name="Goodwin L."/>
            <person name="Pitluck S."/>
            <person name="Liolios K."/>
            <person name="Ivanova N."/>
            <person name="Mavromatis K."/>
            <person name="Pati A."/>
            <person name="Chen A."/>
            <person name="Palaniappan K."/>
            <person name="Land M."/>
            <person name="Hauser L."/>
            <person name="Chang Y.J."/>
            <person name="Jeffries C.D."/>
            <person name="Rohde M."/>
            <person name="Pukall R."/>
            <person name="Sikorski J."/>
            <person name="Goker M."/>
            <person name="Woyke T."/>
            <person name="Bristow J."/>
            <person name="Eisen J.A."/>
            <person name="Markowitz V."/>
            <person name="Hugenholtz P."/>
            <person name="Kyrpides N.C."/>
            <person name="Klenk H.P."/>
            <person name="Lapidus A."/>
        </authorList>
    </citation>
    <scope>NUCLEOTIDE SEQUENCE [LARGE SCALE GENOMIC DNA]</scope>
    <source>
        <strain evidence="2">ATCC 23552 / DSM 43043 / JCM 3097 / NBRC 12989 / 7 KIP</strain>
    </source>
</reference>
<dbReference type="eggNOG" id="ENOG502Z9PB">
    <property type="taxonomic scope" value="Bacteria"/>
</dbReference>
<dbReference type="KEGG" id="ica:Intca_3090"/>
<dbReference type="Gene3D" id="3.30.870.10">
    <property type="entry name" value="Endonuclease Chain A"/>
    <property type="match status" value="1"/>
</dbReference>
<sequence length="602" mass="64755">MLNPDVRHLLTDVLRPPTGWRLDAAVATTYTLDLSSLLLAPLSMAAYEQAEAGIESAAPHQLLEAIRRYAGRTTVFCQAGGIHVPTTYRKLTVFAEEAIIEVAPPPSRVFHPKIWVLRFTNASGDLTHRLACLSRNLTGDRSWDTVFMAEEDATAPHQMAAEPAAAFLKDLLTMSVRPVADARAALIRDLAATLSDRSLGVPPPFTSGTLYPMGTPGGMGWPVPASTDRCLVVSPFLDASTGRRIAGGSTIVSRAETFNRLGAAPLDGHELMVLQPYADAPPDVIADGQEAEGSGGTLEVKSGLHAKVFAWDVGGTGTLLAGSANATSAAFGGNIEFGVLLSGPVAHCGAAAILNDDDKETGLIRLLQPYKPSDEPVPDPAFDLERAIEEFHSALATNGPELHVTGDADAYNVQLEWASPPPQLGESWLRPITLKAAHDRRLGDHNGWRGLGLSDLTAFVAVRTRLERHGITVERSSALRATLVGAPADRARRVLRDLLSKIEDILRYLALLLQDPGIDDVASAILWGTHDEGAKHSADPHRWVDDLVLVEPLVHAFGRDDDSLDRVSSLLDDLRDEEGRLPDLGPDFDTLWRVVSAARETQ</sequence>
<dbReference type="HOGENOM" id="CLU_031612_0_0_11"/>
<dbReference type="Proteomes" id="UP000008914">
    <property type="component" value="Chromosome"/>
</dbReference>
<dbReference type="STRING" id="710696.Intca_3090"/>
<dbReference type="EMBL" id="CP002343">
    <property type="protein sequence ID" value="ADU49576.1"/>
    <property type="molecule type" value="Genomic_DNA"/>
</dbReference>
<dbReference type="AlphaFoldDB" id="E6SC36"/>
<name>E6SC36_INTC7</name>
<evidence type="ECO:0008006" key="3">
    <source>
        <dbReference type="Google" id="ProtNLM"/>
    </source>
</evidence>
<keyword evidence="2" id="KW-1185">Reference proteome</keyword>
<accession>E6SC36</accession>
<evidence type="ECO:0000313" key="2">
    <source>
        <dbReference type="Proteomes" id="UP000008914"/>
    </source>
</evidence>
<protein>
    <recommendedName>
        <fullName evidence="3">PLD phosphodiesterase domain-containing protein</fullName>
    </recommendedName>
</protein>